<reference evidence="1 2" key="1">
    <citation type="submission" date="2020-11" db="EMBL/GenBank/DDBJ databases">
        <authorList>
            <person name="Peeters C."/>
        </authorList>
    </citation>
    <scope>NUCLEOTIDE SEQUENCE [LARGE SCALE GENOMIC DNA]</scope>
    <source>
        <strain evidence="1 2">LMG 8286</strain>
    </source>
</reference>
<organism evidence="1 2">
    <name type="scientific">Campylobacter suis</name>
    <dbReference type="NCBI Taxonomy" id="2790657"/>
    <lineage>
        <taxon>Bacteria</taxon>
        <taxon>Pseudomonadati</taxon>
        <taxon>Campylobacterota</taxon>
        <taxon>Epsilonproteobacteria</taxon>
        <taxon>Campylobacterales</taxon>
        <taxon>Campylobacteraceae</taxon>
        <taxon>Campylobacter</taxon>
    </lineage>
</organism>
<dbReference type="InterPro" id="IPR005590">
    <property type="entry name" value="DUF333"/>
</dbReference>
<dbReference type="EMBL" id="CAJHOE010000001">
    <property type="protein sequence ID" value="CAD7287214.1"/>
    <property type="molecule type" value="Genomic_DNA"/>
</dbReference>
<dbReference type="Pfam" id="PF03891">
    <property type="entry name" value="DUF333"/>
    <property type="match status" value="1"/>
</dbReference>
<evidence type="ECO:0000313" key="2">
    <source>
        <dbReference type="Proteomes" id="UP000789359"/>
    </source>
</evidence>
<evidence type="ECO:0000313" key="1">
    <source>
        <dbReference type="EMBL" id="CAD7287214.1"/>
    </source>
</evidence>
<evidence type="ECO:0008006" key="3">
    <source>
        <dbReference type="Google" id="ProtNLM"/>
    </source>
</evidence>
<proteinExistence type="predicted"/>
<dbReference type="Proteomes" id="UP000789359">
    <property type="component" value="Unassembled WGS sequence"/>
</dbReference>
<protein>
    <recommendedName>
        <fullName evidence="3">DUF333 domain-containing protein</fullName>
    </recommendedName>
</protein>
<comment type="caution">
    <text evidence="1">The sequence shown here is derived from an EMBL/GenBank/DDBJ whole genome shotgun (WGS) entry which is preliminary data.</text>
</comment>
<name>A0ABN7K3X5_9BACT</name>
<dbReference type="PROSITE" id="PS51257">
    <property type="entry name" value="PROKAR_LIPOPROTEIN"/>
    <property type="match status" value="1"/>
</dbReference>
<keyword evidence="2" id="KW-1185">Reference proteome</keyword>
<sequence>MKNIKIFLLCIVCVIFAGCTKKSLEERLTKLDDPTARYCVQVGGKILPRVKTESNKRLLCRLSPVKVVDAWELYEASRKLNP</sequence>
<gene>
    <name evidence="1" type="ORF">LMG8286_00845</name>
</gene>
<accession>A0ABN7K3X5</accession>
<dbReference type="RefSeq" id="WP_230056599.1">
    <property type="nucleotide sequence ID" value="NZ_CAJHOE010000001.1"/>
</dbReference>